<dbReference type="Proteomes" id="UP000596660">
    <property type="component" value="Unplaced"/>
</dbReference>
<dbReference type="EnsemblPlants" id="AUR62042167-RA">
    <property type="protein sequence ID" value="AUR62042167-RA:cds"/>
    <property type="gene ID" value="AUR62042167"/>
</dbReference>
<dbReference type="AlphaFoldDB" id="A0A803N8I4"/>
<proteinExistence type="predicted"/>
<dbReference type="SUPFAM" id="SSF54427">
    <property type="entry name" value="NTF2-like"/>
    <property type="match status" value="1"/>
</dbReference>
<name>A0A803N8I4_CHEQI</name>
<evidence type="ECO:0000313" key="3">
    <source>
        <dbReference type="Proteomes" id="UP000596660"/>
    </source>
</evidence>
<dbReference type="Gene3D" id="3.10.450.50">
    <property type="match status" value="1"/>
</dbReference>
<evidence type="ECO:0000259" key="1">
    <source>
        <dbReference type="Pfam" id="PF12680"/>
    </source>
</evidence>
<protein>
    <recommendedName>
        <fullName evidence="1">SnoaL-like domain-containing protein</fullName>
    </recommendedName>
</protein>
<dbReference type="InterPro" id="IPR037401">
    <property type="entry name" value="SnoaL-like"/>
</dbReference>
<feature type="domain" description="SnoaL-like" evidence="1">
    <location>
        <begin position="79"/>
        <end position="169"/>
    </location>
</feature>
<sequence length="263" mass="29460">MSLLQSNCCFNSPLPLKPRKHNNNNLLSFSSFFLSPPTSRIFRNLPFTASSLENPLQPVSLDQITPPLSSPLISATDVVRNFYGGINRHDLATVEPLISESCVYEDLIFPQPFSILEFFGKFIDYVSTDLQFVIDAISEEDSSTVGVTWHLEWNGRPFPFSKGCSFYQLKVINGVRQIIYARDSVEPAIKPGESALTAIRGVTWLLQRFPNLAERNRLHRLMHVLKTIPCILPILMNKNPKGWAVSCPRAGGESAPDSSLCYV</sequence>
<keyword evidence="3" id="KW-1185">Reference proteome</keyword>
<evidence type="ECO:0000313" key="2">
    <source>
        <dbReference type="EnsemblPlants" id="AUR62042167-RA:cds"/>
    </source>
</evidence>
<organism evidence="2 3">
    <name type="scientific">Chenopodium quinoa</name>
    <name type="common">Quinoa</name>
    <dbReference type="NCBI Taxonomy" id="63459"/>
    <lineage>
        <taxon>Eukaryota</taxon>
        <taxon>Viridiplantae</taxon>
        <taxon>Streptophyta</taxon>
        <taxon>Embryophyta</taxon>
        <taxon>Tracheophyta</taxon>
        <taxon>Spermatophyta</taxon>
        <taxon>Magnoliopsida</taxon>
        <taxon>eudicotyledons</taxon>
        <taxon>Gunneridae</taxon>
        <taxon>Pentapetalae</taxon>
        <taxon>Caryophyllales</taxon>
        <taxon>Chenopodiaceae</taxon>
        <taxon>Chenopodioideae</taxon>
        <taxon>Atripliceae</taxon>
        <taxon>Chenopodium</taxon>
    </lineage>
</organism>
<dbReference type="PANTHER" id="PTHR33698">
    <property type="entry name" value="NUCLEAR TRANSPORT FACTOR 2 (NTF2)-LIKE PROTEIN"/>
    <property type="match status" value="1"/>
</dbReference>
<accession>A0A803N8I4</accession>
<reference evidence="2" key="2">
    <citation type="submission" date="2021-03" db="UniProtKB">
        <authorList>
            <consortium name="EnsemblPlants"/>
        </authorList>
    </citation>
    <scope>IDENTIFICATION</scope>
</reference>
<dbReference type="InterPro" id="IPR032710">
    <property type="entry name" value="NTF2-like_dom_sf"/>
</dbReference>
<dbReference type="Pfam" id="PF12680">
    <property type="entry name" value="SnoaL_2"/>
    <property type="match status" value="1"/>
</dbReference>
<reference evidence="2" key="1">
    <citation type="journal article" date="2017" name="Nature">
        <title>The genome of Chenopodium quinoa.</title>
        <authorList>
            <person name="Jarvis D.E."/>
            <person name="Ho Y.S."/>
            <person name="Lightfoot D.J."/>
            <person name="Schmoeckel S.M."/>
            <person name="Li B."/>
            <person name="Borm T.J.A."/>
            <person name="Ohyanagi H."/>
            <person name="Mineta K."/>
            <person name="Michell C.T."/>
            <person name="Saber N."/>
            <person name="Kharbatia N.M."/>
            <person name="Rupper R.R."/>
            <person name="Sharp A.R."/>
            <person name="Dally N."/>
            <person name="Boughton B.A."/>
            <person name="Woo Y.H."/>
            <person name="Gao G."/>
            <person name="Schijlen E.G.W.M."/>
            <person name="Guo X."/>
            <person name="Momin A.A."/>
            <person name="Negrao S."/>
            <person name="Al-Babili S."/>
            <person name="Gehring C."/>
            <person name="Roessner U."/>
            <person name="Jung C."/>
            <person name="Murphy K."/>
            <person name="Arold S.T."/>
            <person name="Gojobori T."/>
            <person name="van der Linden C.G."/>
            <person name="van Loo E.N."/>
            <person name="Jellen E.N."/>
            <person name="Maughan P.J."/>
            <person name="Tester M."/>
        </authorList>
    </citation>
    <scope>NUCLEOTIDE SEQUENCE [LARGE SCALE GENOMIC DNA]</scope>
    <source>
        <strain evidence="2">cv. PI 614886</strain>
    </source>
</reference>
<dbReference type="Gramene" id="AUR62042167-RA">
    <property type="protein sequence ID" value="AUR62042167-RA:cds"/>
    <property type="gene ID" value="AUR62042167"/>
</dbReference>
<dbReference type="PANTHER" id="PTHR33698:SF3">
    <property type="entry name" value="OS09G0266000 PROTEIN"/>
    <property type="match status" value="1"/>
</dbReference>